<accession>A0A6G1QS85</accession>
<dbReference type="AlphaFoldDB" id="A0A6G1QS85"/>
<keyword evidence="3" id="KW-0732">Signal</keyword>
<reference evidence="6" key="2">
    <citation type="submission" date="2019-02" db="EMBL/GenBank/DDBJ databases">
        <title>Opniocepnalus argus Var Kimnra genome.</title>
        <authorList>
            <person name="Zhou C."/>
            <person name="Xiao S."/>
        </authorList>
    </citation>
    <scope>NUCLEOTIDE SEQUENCE [LARGE SCALE GENOMIC DNA]</scope>
</reference>
<evidence type="ECO:0000256" key="2">
    <source>
        <dbReference type="ARBA" id="ARBA00022525"/>
    </source>
</evidence>
<dbReference type="Pfam" id="PF00386">
    <property type="entry name" value="C1q"/>
    <property type="match status" value="1"/>
</dbReference>
<name>A0A6G1QS85_CHAAH</name>
<keyword evidence="6" id="KW-1185">Reference proteome</keyword>
<keyword evidence="2" id="KW-0964">Secreted</keyword>
<evidence type="ECO:0000256" key="3">
    <source>
        <dbReference type="ARBA" id="ARBA00022729"/>
    </source>
</evidence>
<organism evidence="5 6">
    <name type="scientific">Channa argus</name>
    <name type="common">Northern snakehead</name>
    <name type="synonym">Ophicephalus argus</name>
    <dbReference type="NCBI Taxonomy" id="215402"/>
    <lineage>
        <taxon>Eukaryota</taxon>
        <taxon>Metazoa</taxon>
        <taxon>Chordata</taxon>
        <taxon>Craniata</taxon>
        <taxon>Vertebrata</taxon>
        <taxon>Euteleostomi</taxon>
        <taxon>Actinopterygii</taxon>
        <taxon>Neopterygii</taxon>
        <taxon>Teleostei</taxon>
        <taxon>Neoteleostei</taxon>
        <taxon>Acanthomorphata</taxon>
        <taxon>Anabantaria</taxon>
        <taxon>Anabantiformes</taxon>
        <taxon>Channoidei</taxon>
        <taxon>Channidae</taxon>
        <taxon>Channa</taxon>
    </lineage>
</organism>
<dbReference type="EMBL" id="CM015733">
    <property type="protein sequence ID" value="KAF3705415.1"/>
    <property type="molecule type" value="Genomic_DNA"/>
</dbReference>
<dbReference type="Proteomes" id="UP000503349">
    <property type="component" value="Chromosome 22"/>
</dbReference>
<dbReference type="SUPFAM" id="SSF49842">
    <property type="entry name" value="TNF-like"/>
    <property type="match status" value="1"/>
</dbReference>
<dbReference type="Gene3D" id="2.60.120.40">
    <property type="match status" value="1"/>
</dbReference>
<feature type="domain" description="C1q" evidence="4">
    <location>
        <begin position="32"/>
        <end position="171"/>
    </location>
</feature>
<dbReference type="InterPro" id="IPR001073">
    <property type="entry name" value="C1q_dom"/>
</dbReference>
<dbReference type="GO" id="GO:0005576">
    <property type="term" value="C:extracellular region"/>
    <property type="evidence" value="ECO:0007669"/>
    <property type="project" value="UniProtKB-SubCell"/>
</dbReference>
<dbReference type="PANTHER" id="PTHR22923:SF102">
    <property type="entry name" value="CEREBELLIN 13-RELATED"/>
    <property type="match status" value="1"/>
</dbReference>
<dbReference type="SMART" id="SM00110">
    <property type="entry name" value="C1Q"/>
    <property type="match status" value="1"/>
</dbReference>
<evidence type="ECO:0000313" key="5">
    <source>
        <dbReference type="EMBL" id="KAF3705415.1"/>
    </source>
</evidence>
<proteinExistence type="predicted"/>
<evidence type="ECO:0000259" key="4">
    <source>
        <dbReference type="PROSITE" id="PS50871"/>
    </source>
</evidence>
<sequence length="171" mass="19137">MEDNGEIYALLREMASTLAQQKVDIMFLKRENQGTQVAFSASLLPDGEDTIGPFPIHTPLVYKRVVTNIGNSYNPNTGVFTAPVRGLYHFEWHIAQYGDPKHSTGVELMRNSERVFMAWEHNSSGFGSSSNGVNLVLEVGDTTFLRLWNGTTLFDNTSHHTTFSGHLLFPM</sequence>
<dbReference type="InterPro" id="IPR008983">
    <property type="entry name" value="Tumour_necrosis_fac-like_dom"/>
</dbReference>
<dbReference type="PROSITE" id="PS50871">
    <property type="entry name" value="C1Q"/>
    <property type="match status" value="1"/>
</dbReference>
<reference evidence="5 6" key="1">
    <citation type="submission" date="2019-02" db="EMBL/GenBank/DDBJ databases">
        <title>Opniocepnalus argus genome.</title>
        <authorList>
            <person name="Zhou C."/>
            <person name="Xiao S."/>
        </authorList>
    </citation>
    <scope>NUCLEOTIDE SEQUENCE [LARGE SCALE GENOMIC DNA]</scope>
    <source>
        <strain evidence="5">OARG1902GOOAL</strain>
        <tissue evidence="5">Muscle</tissue>
    </source>
</reference>
<protein>
    <submittedName>
        <fullName evidence="5">Complement C1q-like protein 4 C1q and tumor necrosis factor-related protein 11</fullName>
    </submittedName>
</protein>
<evidence type="ECO:0000256" key="1">
    <source>
        <dbReference type="ARBA" id="ARBA00004613"/>
    </source>
</evidence>
<gene>
    <name evidence="5" type="ORF">EXN66_Car021106</name>
</gene>
<evidence type="ECO:0000313" key="6">
    <source>
        <dbReference type="Proteomes" id="UP000503349"/>
    </source>
</evidence>
<dbReference type="PRINTS" id="PR00007">
    <property type="entry name" value="COMPLEMNTC1Q"/>
</dbReference>
<dbReference type="InterPro" id="IPR050822">
    <property type="entry name" value="Cerebellin_Synaptic_Org"/>
</dbReference>
<comment type="subcellular location">
    <subcellularLocation>
        <location evidence="1">Secreted</location>
    </subcellularLocation>
</comment>
<dbReference type="PANTHER" id="PTHR22923">
    <property type="entry name" value="CEREBELLIN-RELATED"/>
    <property type="match status" value="1"/>
</dbReference>